<dbReference type="Proteomes" id="UP000007879">
    <property type="component" value="Unassembled WGS sequence"/>
</dbReference>
<dbReference type="AlphaFoldDB" id="A0A1X7U2E7"/>
<comment type="subcellular location">
    <subcellularLocation>
        <location evidence="4">Peroxisome membrane</location>
    </subcellularLocation>
</comment>
<name>A0A1X7U2E7_AMPQE</name>
<dbReference type="EnsemblMetazoa" id="XM_011407884.2">
    <property type="protein sequence ID" value="XP_011406186.1"/>
    <property type="gene ID" value="LOC105314003"/>
</dbReference>
<dbReference type="KEGG" id="aqu:105314003"/>
<dbReference type="PANTHER" id="PTHR12652">
    <property type="entry name" value="PEROXISOMAL BIOGENESIS FACTOR 11"/>
    <property type="match status" value="1"/>
</dbReference>
<keyword evidence="3" id="KW-0576">Peroxisome</keyword>
<gene>
    <name evidence="5" type="primary">105314003</name>
</gene>
<protein>
    <recommendedName>
        <fullName evidence="7">Peroxisomal membrane protein 11B</fullName>
    </recommendedName>
</protein>
<evidence type="ECO:0000256" key="4">
    <source>
        <dbReference type="ARBA" id="ARBA00046271"/>
    </source>
</evidence>
<accession>A0A1X7U2E7</accession>
<dbReference type="eggNOG" id="KOG4186">
    <property type="taxonomic scope" value="Eukaryota"/>
</dbReference>
<dbReference type="InParanoid" id="A0A1X7U2E7"/>
<dbReference type="EnsemblMetazoa" id="Aqu2.1.22062_001">
    <property type="protein sequence ID" value="Aqu2.1.22062_001"/>
    <property type="gene ID" value="Aqu2.1.22062"/>
</dbReference>
<sequence length="236" mass="27518">MVEPTAVRILKLLETTSVRDRVYRLVQYATKLVSWLLQRQGVSKEFILKARKLEQTLSLARKLFRMGKSFDHLRVAMQTIHLKDPFQRFVITLAKLSRFLFLLFDHLVWFGRLQLFWIDAQKWSYRSTRFWFMGIFFGLLRDFYDLFSAVRVEQSRLRHDSTGAKKNLATAVSRMIQNNPALVLDTIKNSTDMFLPLSLFEVGKNISPGWVGLMGVVSTSCSLIAVWNEGLKLRYS</sequence>
<dbReference type="OMA" id="AYHPTVA"/>
<dbReference type="OrthoDB" id="411017at2759"/>
<dbReference type="InterPro" id="IPR008733">
    <property type="entry name" value="PEX11"/>
</dbReference>
<keyword evidence="6" id="KW-1185">Reference proteome</keyword>
<keyword evidence="1" id="KW-0962">Peroxisome biogenesis</keyword>
<reference evidence="5" key="2">
    <citation type="submission" date="2017-05" db="UniProtKB">
        <authorList>
            <consortium name="EnsemblMetazoa"/>
        </authorList>
    </citation>
    <scope>IDENTIFICATION</scope>
</reference>
<dbReference type="STRING" id="400682.A0A1X7U2E7"/>
<dbReference type="GO" id="GO:0016559">
    <property type="term" value="P:peroxisome fission"/>
    <property type="evidence" value="ECO:0007669"/>
    <property type="project" value="InterPro"/>
</dbReference>
<reference evidence="6" key="1">
    <citation type="journal article" date="2010" name="Nature">
        <title>The Amphimedon queenslandica genome and the evolution of animal complexity.</title>
        <authorList>
            <person name="Srivastava M."/>
            <person name="Simakov O."/>
            <person name="Chapman J."/>
            <person name="Fahey B."/>
            <person name="Gauthier M.E."/>
            <person name="Mitros T."/>
            <person name="Richards G.S."/>
            <person name="Conaco C."/>
            <person name="Dacre M."/>
            <person name="Hellsten U."/>
            <person name="Larroux C."/>
            <person name="Putnam N.H."/>
            <person name="Stanke M."/>
            <person name="Adamska M."/>
            <person name="Darling A."/>
            <person name="Degnan S.M."/>
            <person name="Oakley T.H."/>
            <person name="Plachetzki D.C."/>
            <person name="Zhai Y."/>
            <person name="Adamski M."/>
            <person name="Calcino A."/>
            <person name="Cummins S.F."/>
            <person name="Goodstein D.M."/>
            <person name="Harris C."/>
            <person name="Jackson D.J."/>
            <person name="Leys S.P."/>
            <person name="Shu S."/>
            <person name="Woodcroft B.J."/>
            <person name="Vervoort M."/>
            <person name="Kosik K.S."/>
            <person name="Manning G."/>
            <person name="Degnan B.M."/>
            <person name="Rokhsar D.S."/>
        </authorList>
    </citation>
    <scope>NUCLEOTIDE SEQUENCE [LARGE SCALE GENOMIC DNA]</scope>
</reference>
<evidence type="ECO:0008006" key="7">
    <source>
        <dbReference type="Google" id="ProtNLM"/>
    </source>
</evidence>
<evidence type="ECO:0000256" key="2">
    <source>
        <dbReference type="ARBA" id="ARBA00023136"/>
    </source>
</evidence>
<proteinExistence type="predicted"/>
<evidence type="ECO:0000313" key="6">
    <source>
        <dbReference type="Proteomes" id="UP000007879"/>
    </source>
</evidence>
<dbReference type="PANTHER" id="PTHR12652:SF50">
    <property type="entry name" value="PEROXIN 11"/>
    <property type="match status" value="1"/>
</dbReference>
<evidence type="ECO:0000256" key="3">
    <source>
        <dbReference type="ARBA" id="ARBA00023140"/>
    </source>
</evidence>
<organism evidence="5">
    <name type="scientific">Amphimedon queenslandica</name>
    <name type="common">Sponge</name>
    <dbReference type="NCBI Taxonomy" id="400682"/>
    <lineage>
        <taxon>Eukaryota</taxon>
        <taxon>Metazoa</taxon>
        <taxon>Porifera</taxon>
        <taxon>Demospongiae</taxon>
        <taxon>Heteroscleromorpha</taxon>
        <taxon>Haplosclerida</taxon>
        <taxon>Niphatidae</taxon>
        <taxon>Amphimedon</taxon>
    </lineage>
</organism>
<evidence type="ECO:0000313" key="5">
    <source>
        <dbReference type="EnsemblMetazoa" id="Aqu2.1.22062_001"/>
    </source>
</evidence>
<evidence type="ECO:0000256" key="1">
    <source>
        <dbReference type="ARBA" id="ARBA00022593"/>
    </source>
</evidence>
<keyword evidence="2" id="KW-0472">Membrane</keyword>
<dbReference type="Pfam" id="PF05648">
    <property type="entry name" value="PEX11"/>
    <property type="match status" value="1"/>
</dbReference>
<dbReference type="GO" id="GO:0005778">
    <property type="term" value="C:peroxisomal membrane"/>
    <property type="evidence" value="ECO:0007669"/>
    <property type="project" value="UniProtKB-SubCell"/>
</dbReference>